<dbReference type="Proteomes" id="UP000326367">
    <property type="component" value="Unassembled WGS sequence"/>
</dbReference>
<organism evidence="1 2">
    <name type="scientific">Stenotrophomonas cyclobalanopsidis</name>
    <dbReference type="NCBI Taxonomy" id="2771362"/>
    <lineage>
        <taxon>Bacteria</taxon>
        <taxon>Pseudomonadati</taxon>
        <taxon>Pseudomonadota</taxon>
        <taxon>Gammaproteobacteria</taxon>
        <taxon>Lysobacterales</taxon>
        <taxon>Lysobacteraceae</taxon>
        <taxon>Stenotrophomonas</taxon>
    </lineage>
</organism>
<protein>
    <submittedName>
        <fullName evidence="1">Tetratricopeptide repeat protein</fullName>
    </submittedName>
</protein>
<name>A0ABQ6T2P2_9GAMM</name>
<dbReference type="InterPro" id="IPR019734">
    <property type="entry name" value="TPR_rpt"/>
</dbReference>
<evidence type="ECO:0000313" key="2">
    <source>
        <dbReference type="Proteomes" id="UP000326367"/>
    </source>
</evidence>
<comment type="caution">
    <text evidence="1">The sequence shown here is derived from an EMBL/GenBank/DDBJ whole genome shotgun (WGS) entry which is preliminary data.</text>
</comment>
<dbReference type="SUPFAM" id="SSF48452">
    <property type="entry name" value="TPR-like"/>
    <property type="match status" value="1"/>
</dbReference>
<keyword evidence="2" id="KW-1185">Reference proteome</keyword>
<gene>
    <name evidence="1" type="ORF">FJU31_07265</name>
</gene>
<dbReference type="InterPro" id="IPR011990">
    <property type="entry name" value="TPR-like_helical_dom_sf"/>
</dbReference>
<accession>A0ABQ6T2P2</accession>
<dbReference type="SMART" id="SM00028">
    <property type="entry name" value="TPR"/>
    <property type="match status" value="2"/>
</dbReference>
<proteinExistence type="predicted"/>
<dbReference type="RefSeq" id="WP_150454149.1">
    <property type="nucleotide sequence ID" value="NZ_VYKI01000006.1"/>
</dbReference>
<dbReference type="EMBL" id="VYKI01000006">
    <property type="protein sequence ID" value="KAA9000925.1"/>
    <property type="molecule type" value="Genomic_DNA"/>
</dbReference>
<dbReference type="Gene3D" id="1.25.40.10">
    <property type="entry name" value="Tetratricopeptide repeat domain"/>
    <property type="match status" value="1"/>
</dbReference>
<evidence type="ECO:0000313" key="1">
    <source>
        <dbReference type="EMBL" id="KAA9000925.1"/>
    </source>
</evidence>
<reference evidence="1 2" key="1">
    <citation type="journal article" date="2020" name="Antonie Van Leeuwenhoek">
        <title>Stenotrophomonas cyclobalanopsidis sp. nov., isolated from the leaf spot disease of Cyclobalanopsis patelliformis.</title>
        <authorList>
            <person name="Bian D.R."/>
            <person name="Xue H."/>
            <person name="Piao C.G."/>
            <person name="Li Y."/>
        </authorList>
    </citation>
    <scope>NUCLEOTIDE SEQUENCE [LARGE SCALE GENOMIC DNA]</scope>
    <source>
        <strain evidence="1 2">TPQG1-4</strain>
    </source>
</reference>
<dbReference type="Pfam" id="PF14559">
    <property type="entry name" value="TPR_19"/>
    <property type="match status" value="1"/>
</dbReference>
<sequence length="117" mass="12602">MNIEALDAMLASGKDSALLRFGLGKSWLDAGQPVHAATHLARCVALDPEYSAAWKLLGKAWLAGGQPQAARAAWQRGLRVAGSKGDQQARKEMQVFLRRLDRAPQDGDPPPMLARAS</sequence>